<dbReference type="Proteomes" id="UP000790347">
    <property type="component" value="Unassembled WGS sequence"/>
</dbReference>
<evidence type="ECO:0000313" key="1">
    <source>
        <dbReference type="EMBL" id="KAH9506827.1"/>
    </source>
</evidence>
<reference evidence="1" key="1">
    <citation type="submission" date="2013-05" db="EMBL/GenBank/DDBJ databases">
        <authorList>
            <person name="Yim A.K.Y."/>
            <person name="Chan T.F."/>
            <person name="Ji K.M."/>
            <person name="Liu X.Y."/>
            <person name="Zhou J.W."/>
            <person name="Li R.Q."/>
            <person name="Yang K.Y."/>
            <person name="Li J."/>
            <person name="Li M."/>
            <person name="Law P.T.W."/>
            <person name="Wu Y.L."/>
            <person name="Cai Z.L."/>
            <person name="Qin H."/>
            <person name="Bao Y."/>
            <person name="Leung R.K.K."/>
            <person name="Ng P.K.S."/>
            <person name="Zou J."/>
            <person name="Zhong X.J."/>
            <person name="Ran P.X."/>
            <person name="Zhong N.S."/>
            <person name="Liu Z.G."/>
            <person name="Tsui S.K.W."/>
        </authorList>
    </citation>
    <scope>NUCLEOTIDE SEQUENCE</scope>
    <source>
        <strain evidence="1">Derf</strain>
        <tissue evidence="1">Whole organism</tissue>
    </source>
</reference>
<name>A0A922L1R0_DERFA</name>
<comment type="caution">
    <text evidence="1">The sequence shown here is derived from an EMBL/GenBank/DDBJ whole genome shotgun (WGS) entry which is preliminary data.</text>
</comment>
<accession>A0A922L1R0</accession>
<gene>
    <name evidence="1" type="ORF">DERF_011540</name>
</gene>
<dbReference type="EMBL" id="ASGP02000005">
    <property type="protein sequence ID" value="KAH9506827.1"/>
    <property type="molecule type" value="Genomic_DNA"/>
</dbReference>
<evidence type="ECO:0000313" key="2">
    <source>
        <dbReference type="Proteomes" id="UP000790347"/>
    </source>
</evidence>
<organism evidence="1 2">
    <name type="scientific">Dermatophagoides farinae</name>
    <name type="common">American house dust mite</name>
    <dbReference type="NCBI Taxonomy" id="6954"/>
    <lineage>
        <taxon>Eukaryota</taxon>
        <taxon>Metazoa</taxon>
        <taxon>Ecdysozoa</taxon>
        <taxon>Arthropoda</taxon>
        <taxon>Chelicerata</taxon>
        <taxon>Arachnida</taxon>
        <taxon>Acari</taxon>
        <taxon>Acariformes</taxon>
        <taxon>Sarcoptiformes</taxon>
        <taxon>Astigmata</taxon>
        <taxon>Psoroptidia</taxon>
        <taxon>Analgoidea</taxon>
        <taxon>Pyroglyphidae</taxon>
        <taxon>Dermatophagoidinae</taxon>
        <taxon>Dermatophagoides</taxon>
    </lineage>
</organism>
<protein>
    <submittedName>
        <fullName evidence="1">Uncharacterized protein</fullName>
    </submittedName>
</protein>
<sequence>MYAQQQTNGKKPLINPESSKVFNLDLNVIVFCFLNGHQSINKLLPNPYFYHDHHCEFHHVLISLTS</sequence>
<dbReference type="AlphaFoldDB" id="A0A922L1R0"/>
<reference evidence="1" key="2">
    <citation type="journal article" date="2022" name="Res Sq">
        <title>Comparative Genomics Reveals Insights into the Divergent Evolution of Astigmatic Mites and Household Pest Adaptations.</title>
        <authorList>
            <person name="Xiong Q."/>
            <person name="Wan A.T.-Y."/>
            <person name="Liu X.-Y."/>
            <person name="Fung C.S.-H."/>
            <person name="Xiao X."/>
            <person name="Malainual N."/>
            <person name="Hou J."/>
            <person name="Wang L."/>
            <person name="Wang M."/>
            <person name="Yang K."/>
            <person name="Cui Y."/>
            <person name="Leung E."/>
            <person name="Nong W."/>
            <person name="Shin S.-K."/>
            <person name="Au S."/>
            <person name="Jeong K.Y."/>
            <person name="Chew F.T."/>
            <person name="Hui J."/>
            <person name="Leung T.F."/>
            <person name="Tungtrongchitr A."/>
            <person name="Zhong N."/>
            <person name="Liu Z."/>
            <person name="Tsui S."/>
        </authorList>
    </citation>
    <scope>NUCLEOTIDE SEQUENCE</scope>
    <source>
        <strain evidence="1">Derf</strain>
        <tissue evidence="1">Whole organism</tissue>
    </source>
</reference>
<keyword evidence="2" id="KW-1185">Reference proteome</keyword>
<proteinExistence type="predicted"/>